<dbReference type="InterPro" id="IPR014710">
    <property type="entry name" value="RmlC-like_jellyroll"/>
</dbReference>
<dbReference type="EMBL" id="KN846997">
    <property type="protein sequence ID" value="KIW88813.1"/>
    <property type="molecule type" value="Genomic_DNA"/>
</dbReference>
<dbReference type="AlphaFoldDB" id="A0A0D2H661"/>
<dbReference type="Gene3D" id="2.20.70.150">
    <property type="match status" value="1"/>
</dbReference>
<name>A0A0D2H661_CLAB1</name>
<dbReference type="InterPro" id="IPR013096">
    <property type="entry name" value="Cupin_2"/>
</dbReference>
<dbReference type="Gene3D" id="2.60.120.10">
    <property type="entry name" value="Jelly Rolls"/>
    <property type="match status" value="1"/>
</dbReference>
<feature type="domain" description="Cupin type-2" evidence="1">
    <location>
        <begin position="89"/>
        <end position="149"/>
    </location>
</feature>
<evidence type="ECO:0000259" key="1">
    <source>
        <dbReference type="Pfam" id="PF07883"/>
    </source>
</evidence>
<dbReference type="RefSeq" id="XP_016615482.1">
    <property type="nucleotide sequence ID" value="XM_016768014.1"/>
</dbReference>
<organism evidence="2 3">
    <name type="scientific">Cladophialophora bantiana (strain ATCC 10958 / CBS 173.52 / CDC B-1940 / NIH 8579)</name>
    <name type="common">Xylohypha bantiana</name>
    <dbReference type="NCBI Taxonomy" id="1442370"/>
    <lineage>
        <taxon>Eukaryota</taxon>
        <taxon>Fungi</taxon>
        <taxon>Dikarya</taxon>
        <taxon>Ascomycota</taxon>
        <taxon>Pezizomycotina</taxon>
        <taxon>Eurotiomycetes</taxon>
        <taxon>Chaetothyriomycetidae</taxon>
        <taxon>Chaetothyriales</taxon>
        <taxon>Herpotrichiellaceae</taxon>
        <taxon>Cladophialophora</taxon>
    </lineage>
</organism>
<dbReference type="OrthoDB" id="5840532at2759"/>
<dbReference type="Proteomes" id="UP000053789">
    <property type="component" value="Unassembled WGS sequence"/>
</dbReference>
<dbReference type="HOGENOM" id="CLU_096188_0_1_1"/>
<dbReference type="PANTHER" id="PTHR36156">
    <property type="entry name" value="SLR2101 PROTEIN"/>
    <property type="match status" value="1"/>
</dbReference>
<protein>
    <recommendedName>
        <fullName evidence="1">Cupin type-2 domain-containing protein</fullName>
    </recommendedName>
</protein>
<dbReference type="GeneID" id="27703225"/>
<dbReference type="InterPro" id="IPR047142">
    <property type="entry name" value="OryJ/VirC-like"/>
</dbReference>
<keyword evidence="3" id="KW-1185">Reference proteome</keyword>
<dbReference type="PANTHER" id="PTHR36156:SF3">
    <property type="entry name" value="CUPIN 2 CONSERVED BARREL DOMAIN-CONTAINING PROTEIN"/>
    <property type="match status" value="1"/>
</dbReference>
<dbReference type="VEuPathDB" id="FungiDB:Z519_10297"/>
<reference evidence="2" key="1">
    <citation type="submission" date="2015-01" db="EMBL/GenBank/DDBJ databases">
        <title>The Genome Sequence of Cladophialophora bantiana CBS 173.52.</title>
        <authorList>
            <consortium name="The Broad Institute Genomics Platform"/>
            <person name="Cuomo C."/>
            <person name="de Hoog S."/>
            <person name="Gorbushina A."/>
            <person name="Stielow B."/>
            <person name="Teixiera M."/>
            <person name="Abouelleil A."/>
            <person name="Chapman S.B."/>
            <person name="Priest M."/>
            <person name="Young S.K."/>
            <person name="Wortman J."/>
            <person name="Nusbaum C."/>
            <person name="Birren B."/>
        </authorList>
    </citation>
    <scope>NUCLEOTIDE SEQUENCE [LARGE SCALE GENOMIC DNA]</scope>
    <source>
        <strain evidence="2">CBS 173.52</strain>
    </source>
</reference>
<sequence>MTQNNNLPSINRFVTDHDDNGRAIFLNNRQLPEALPFKPLSDGAASFGLGYVTKTFPVELQDRADVKTYQTYLKSAPGLTVSGGTVLRYVDMPPGSLSAMHRTISLDYGIVIEGEVELVLDSGETRCMKRGDVAIQRATKHAWKNASTDSWARLAFILQPSQVLEVGGEKLGEDLHTMQGVRVSD</sequence>
<gene>
    <name evidence="2" type="ORF">Z519_10297</name>
</gene>
<dbReference type="InterPro" id="IPR011051">
    <property type="entry name" value="RmlC_Cupin_sf"/>
</dbReference>
<evidence type="ECO:0000313" key="2">
    <source>
        <dbReference type="EMBL" id="KIW88813.1"/>
    </source>
</evidence>
<accession>A0A0D2H661</accession>
<dbReference type="CDD" id="cd02231">
    <property type="entry name" value="cupin_BLL6423-like"/>
    <property type="match status" value="1"/>
</dbReference>
<evidence type="ECO:0000313" key="3">
    <source>
        <dbReference type="Proteomes" id="UP000053789"/>
    </source>
</evidence>
<dbReference type="Pfam" id="PF07883">
    <property type="entry name" value="Cupin_2"/>
    <property type="match status" value="1"/>
</dbReference>
<dbReference type="SUPFAM" id="SSF51182">
    <property type="entry name" value="RmlC-like cupins"/>
    <property type="match status" value="1"/>
</dbReference>
<proteinExistence type="predicted"/>